<reference evidence="5 6" key="1">
    <citation type="submission" date="2023-06" db="EMBL/GenBank/DDBJ databases">
        <title>Draft genome sequence of Novosphingobium sp. strain IK01.</title>
        <authorList>
            <person name="Hatamoto M."/>
            <person name="Ikarashi T."/>
            <person name="Yamaguchi T."/>
        </authorList>
    </citation>
    <scope>NUCLEOTIDE SEQUENCE [LARGE SCALE GENOMIC DNA]</scope>
    <source>
        <strain evidence="5 6">IK01</strain>
    </source>
</reference>
<evidence type="ECO:0000256" key="3">
    <source>
        <dbReference type="ARBA" id="ARBA00023125"/>
    </source>
</evidence>
<accession>A0ABQ6P9C6</accession>
<dbReference type="SUPFAM" id="SSF116734">
    <property type="entry name" value="DNA methylase specificity domain"/>
    <property type="match status" value="2"/>
</dbReference>
<organism evidence="5 6">
    <name type="scientific">Novosphingobium pituita</name>
    <dbReference type="NCBI Taxonomy" id="3056842"/>
    <lineage>
        <taxon>Bacteria</taxon>
        <taxon>Pseudomonadati</taxon>
        <taxon>Pseudomonadota</taxon>
        <taxon>Alphaproteobacteria</taxon>
        <taxon>Sphingomonadales</taxon>
        <taxon>Sphingomonadaceae</taxon>
        <taxon>Novosphingobium</taxon>
    </lineage>
</organism>
<comment type="similarity">
    <text evidence="1">Belongs to the type-I restriction system S methylase family.</text>
</comment>
<dbReference type="PANTHER" id="PTHR30408">
    <property type="entry name" value="TYPE-1 RESTRICTION ENZYME ECOKI SPECIFICITY PROTEIN"/>
    <property type="match status" value="1"/>
</dbReference>
<gene>
    <name evidence="5" type="ORF">NUTIK01_26050</name>
</gene>
<sequence>MTEWVETPLGGLCKFQAGDAFPKEKQGIAAGEYPFIKVSDMNLPGNERFIQRSNNWIQKADASKYRLHPSGSVVFAKIGEALRANRRRVLVRETIIDNNMMSAVPTGDINPSFLLYVLEGIDFNNISRGSALPYLAAGDLNKLIVTIPGKEVQQAIAETLSLLDQKIELNRRMNETLEGMAQAIFRDWFVDFGPVRRKIALQSSAGGKAAGEADWQAIMGGLTPDPARAAQLAALFPAAFGDDGLPVGWKMETIGNLTSELRRGISPKYTVNEGVIVLNQKCVRDGKVNFSLARKHDINARSITGRELKFGDIVVNSTGVGTLGRVAQIWHVDKITIADSHLTVIRADQSKIGLYYLGINLRLLQPEIESMGEGSTGQTELSRKALGEMKIVTPNQPLWKAFDNLVTPLWARAAAADEENRTLAETRDYLLPRLMSGAVRVVPKGEAT</sequence>
<dbReference type="EMBL" id="BTFW01000001">
    <property type="protein sequence ID" value="GMM61828.1"/>
    <property type="molecule type" value="Genomic_DNA"/>
</dbReference>
<proteinExistence type="inferred from homology"/>
<feature type="domain" description="Type I restriction modification DNA specificity" evidence="4">
    <location>
        <begin position="2"/>
        <end position="178"/>
    </location>
</feature>
<protein>
    <submittedName>
        <fullName evidence="5">Restriction endonuclease subunit S</fullName>
    </submittedName>
</protein>
<dbReference type="GO" id="GO:0004519">
    <property type="term" value="F:endonuclease activity"/>
    <property type="evidence" value="ECO:0007669"/>
    <property type="project" value="UniProtKB-KW"/>
</dbReference>
<keyword evidence="3" id="KW-0238">DNA-binding</keyword>
<dbReference type="Gene3D" id="3.90.220.20">
    <property type="entry name" value="DNA methylase specificity domains"/>
    <property type="match status" value="2"/>
</dbReference>
<dbReference type="PANTHER" id="PTHR30408:SF13">
    <property type="entry name" value="TYPE I RESTRICTION ENZYME HINDI SPECIFICITY SUBUNIT"/>
    <property type="match status" value="1"/>
</dbReference>
<keyword evidence="5" id="KW-0540">Nuclease</keyword>
<keyword evidence="6" id="KW-1185">Reference proteome</keyword>
<evidence type="ECO:0000256" key="1">
    <source>
        <dbReference type="ARBA" id="ARBA00010923"/>
    </source>
</evidence>
<dbReference type="RefSeq" id="WP_317975476.1">
    <property type="nucleotide sequence ID" value="NZ_BTFW01000001.1"/>
</dbReference>
<evidence type="ECO:0000313" key="6">
    <source>
        <dbReference type="Proteomes" id="UP001187221"/>
    </source>
</evidence>
<dbReference type="InterPro" id="IPR000055">
    <property type="entry name" value="Restrct_endonuc_typeI_TRD"/>
</dbReference>
<dbReference type="Proteomes" id="UP001187221">
    <property type="component" value="Unassembled WGS sequence"/>
</dbReference>
<dbReference type="InterPro" id="IPR052021">
    <property type="entry name" value="Type-I_RS_S_subunit"/>
</dbReference>
<evidence type="ECO:0000259" key="4">
    <source>
        <dbReference type="Pfam" id="PF01420"/>
    </source>
</evidence>
<evidence type="ECO:0000313" key="5">
    <source>
        <dbReference type="EMBL" id="GMM61828.1"/>
    </source>
</evidence>
<dbReference type="InterPro" id="IPR044946">
    <property type="entry name" value="Restrct_endonuc_typeI_TRD_sf"/>
</dbReference>
<keyword evidence="2" id="KW-0680">Restriction system</keyword>
<keyword evidence="5" id="KW-0378">Hydrolase</keyword>
<dbReference type="Pfam" id="PF01420">
    <property type="entry name" value="Methylase_S"/>
    <property type="match status" value="1"/>
</dbReference>
<keyword evidence="5" id="KW-0255">Endonuclease</keyword>
<comment type="caution">
    <text evidence="5">The sequence shown here is derived from an EMBL/GenBank/DDBJ whole genome shotgun (WGS) entry which is preliminary data.</text>
</comment>
<evidence type="ECO:0000256" key="2">
    <source>
        <dbReference type="ARBA" id="ARBA00022747"/>
    </source>
</evidence>
<name>A0ABQ6P9C6_9SPHN</name>